<sequence length="1078" mass="120874">MNMENFFCKRMLGADRSRTQGAMCKFSVALCMLFLTGNVAWAGNSLSTEAKAGEADTVLNTQEISQKKNTVTGKVTDAAGEPVIGASVMEKGTSNGTVTDLDGNFSLAVADGKTLVISYIGMQSQEIVVKGKKNFQVVLKDDAVAINEVVVVGYGTQKKINLTGSIATVKSDKLVQAHRPKLSSALAGNLPGIRAVQKSGRPGEDGAEIDIRGFGEALVIVDGVESSYNAIDPNDVESINVLKDASAAVYGFKGANGVILVTTKKGTEGKTKVNYGFNYSLQSITNYAKTMNAVEYMSLINEDSYNSGMSAVYSADDIRRVQEGTHDLYTNTYWDDLVLKKSAPMQTHTLSISGGTKKMKYFTSFGYLHQDGIVNTKDSYERMNVRSNLSYEIVDNLTAELNLSARRETRDSPIASGSGGAFDDLFSQGVFKAMREALPIYGPYANNNPDYYAPVLGGGKNPLIYLDRDLIGTKKSYGDQFNGQFQLKYDFSKWVKGLSARGMVNYERNSTLAKELSKTYGTYDYDADTDTYKERPIKTDNTINRYHDTNYWLTQQYALDYNNNFGDHAVSGLLLWETKQYEREYFKASGELDNHAIPELDAASANNRQITGNSEKKFWAGLVGRFNYAYAGKYLAEVSFRYDGSYKFAKDKRWNIFPAMSLGWRLSEENFIKDNTDIFDNIKLRASYGIIGDEVDASLGNHFEGYTYPGNKFVFGQDNLVLGAKDKGLINPNFTWYESKLTNIGLDLSMWQGKLGVEFDYFYRKRTGLKGKLDATLPTSFGAELPEMNLNSDSHRGFELVLSHKNTVRDVRYEVKGNVSYTRKKNLYREQASYKNADQDWRNNGAYRWENVSWVYKALGQFQSYEEIMSAPIHDGQGNITLMPGDIRIEDINNDGIIDDNDKQPINRNGTPEIFFGMNLSAQWKGLDFSMMWQGAANYTYAIQYKSTFLQDGLGNGYQMFTDRWHRKDPSDLNSEWIPGRFPTTRIDSAPKTNTAESTFWNPNVWYLRLKNVEVGYTLPKKWTMKAGVQSLRLYVGAYNILTFAPSEVDGMDPEGQALYGMYYPQMKTVNFGFNLEF</sequence>
<dbReference type="SUPFAM" id="SSF49464">
    <property type="entry name" value="Carboxypeptidase regulatory domain-like"/>
    <property type="match status" value="1"/>
</dbReference>
<dbReference type="InterPro" id="IPR012910">
    <property type="entry name" value="Plug_dom"/>
</dbReference>
<dbReference type="PANTHER" id="PTHR30069">
    <property type="entry name" value="TONB-DEPENDENT OUTER MEMBRANE RECEPTOR"/>
    <property type="match status" value="1"/>
</dbReference>
<dbReference type="SUPFAM" id="SSF56935">
    <property type="entry name" value="Porins"/>
    <property type="match status" value="1"/>
</dbReference>
<dbReference type="NCBIfam" id="TIGR04057">
    <property type="entry name" value="SusC_RagA_signa"/>
    <property type="match status" value="1"/>
</dbReference>
<dbReference type="NCBIfam" id="TIGR04056">
    <property type="entry name" value="OMP_RagA_SusC"/>
    <property type="match status" value="1"/>
</dbReference>
<dbReference type="GO" id="GO:0009279">
    <property type="term" value="C:cell outer membrane"/>
    <property type="evidence" value="ECO:0007669"/>
    <property type="project" value="UniProtKB-SubCell"/>
</dbReference>
<name>A0A7J4Y0U2_BACOV</name>
<dbReference type="EMBL" id="VWFP01000005">
    <property type="protein sequence ID" value="KAA4628620.1"/>
    <property type="molecule type" value="Genomic_DNA"/>
</dbReference>
<dbReference type="Gene3D" id="2.60.40.1120">
    <property type="entry name" value="Carboxypeptidase-like, regulatory domain"/>
    <property type="match status" value="1"/>
</dbReference>
<proteinExistence type="inferred from homology"/>
<evidence type="ECO:0000259" key="3">
    <source>
        <dbReference type="Pfam" id="PF07715"/>
    </source>
</evidence>
<evidence type="ECO:0000313" key="4">
    <source>
        <dbReference type="EMBL" id="KAA4628620.1"/>
    </source>
</evidence>
<dbReference type="Gene3D" id="2.170.130.10">
    <property type="entry name" value="TonB-dependent receptor, plug domain"/>
    <property type="match status" value="1"/>
</dbReference>
<comment type="similarity">
    <text evidence="2">Belongs to the TonB-dependent receptor family.</text>
</comment>
<dbReference type="AlphaFoldDB" id="A0A7J4Y0U2"/>
<dbReference type="InterPro" id="IPR008969">
    <property type="entry name" value="CarboxyPept-like_regulatory"/>
</dbReference>
<comment type="caution">
    <text evidence="4">The sequence shown here is derived from an EMBL/GenBank/DDBJ whole genome shotgun (WGS) entry which is preliminary data.</text>
</comment>
<protein>
    <submittedName>
        <fullName evidence="4">TonB-dependent receptor</fullName>
    </submittedName>
</protein>
<gene>
    <name evidence="4" type="ORF">F3B90_06490</name>
</gene>
<dbReference type="Pfam" id="PF13715">
    <property type="entry name" value="CarbopepD_reg_2"/>
    <property type="match status" value="1"/>
</dbReference>
<dbReference type="InterPro" id="IPR023997">
    <property type="entry name" value="TonB-dep_OMP_SusC/RagA_CS"/>
</dbReference>
<evidence type="ECO:0000313" key="5">
    <source>
        <dbReference type="Proteomes" id="UP000424805"/>
    </source>
</evidence>
<keyword evidence="2" id="KW-0813">Transport</keyword>
<dbReference type="InterPro" id="IPR039426">
    <property type="entry name" value="TonB-dep_rcpt-like"/>
</dbReference>
<dbReference type="PROSITE" id="PS52016">
    <property type="entry name" value="TONB_DEPENDENT_REC_3"/>
    <property type="match status" value="1"/>
</dbReference>
<dbReference type="InterPro" id="IPR023996">
    <property type="entry name" value="TonB-dep_OMP_SusC/RagA"/>
</dbReference>
<dbReference type="FunFam" id="2.60.40.1120:FF:000003">
    <property type="entry name" value="Outer membrane protein Omp121"/>
    <property type="match status" value="1"/>
</dbReference>
<dbReference type="GO" id="GO:0044718">
    <property type="term" value="P:siderophore transmembrane transport"/>
    <property type="evidence" value="ECO:0007669"/>
    <property type="project" value="TreeGrafter"/>
</dbReference>
<organism evidence="4 5">
    <name type="scientific">Bacteroides ovatus</name>
    <dbReference type="NCBI Taxonomy" id="28116"/>
    <lineage>
        <taxon>Bacteria</taxon>
        <taxon>Pseudomonadati</taxon>
        <taxon>Bacteroidota</taxon>
        <taxon>Bacteroidia</taxon>
        <taxon>Bacteroidales</taxon>
        <taxon>Bacteroidaceae</taxon>
        <taxon>Bacteroides</taxon>
    </lineage>
</organism>
<dbReference type="PANTHER" id="PTHR30069:SF29">
    <property type="entry name" value="HEMOGLOBIN AND HEMOGLOBIN-HAPTOGLOBIN-BINDING PROTEIN 1-RELATED"/>
    <property type="match status" value="1"/>
</dbReference>
<reference evidence="4 5" key="1">
    <citation type="journal article" date="2019" name="Nat. Med.">
        <title>A library of human gut bacterial isolates paired with longitudinal multiomics data enables mechanistic microbiome research.</title>
        <authorList>
            <person name="Poyet M."/>
            <person name="Groussin M."/>
            <person name="Gibbons S.M."/>
            <person name="Avila-Pacheco J."/>
            <person name="Jiang X."/>
            <person name="Kearney S.M."/>
            <person name="Perrotta A.R."/>
            <person name="Berdy B."/>
            <person name="Zhao S."/>
            <person name="Lieberman T.D."/>
            <person name="Swanson P.K."/>
            <person name="Smith M."/>
            <person name="Roesemann S."/>
            <person name="Alexander J.E."/>
            <person name="Rich S.A."/>
            <person name="Livny J."/>
            <person name="Vlamakis H."/>
            <person name="Clish C."/>
            <person name="Bullock K."/>
            <person name="Deik A."/>
            <person name="Scott J."/>
            <person name="Pierce K.A."/>
            <person name="Xavier R.J."/>
            <person name="Alm E.J."/>
        </authorList>
    </citation>
    <scope>NUCLEOTIDE SEQUENCE [LARGE SCALE GENOMIC DNA]</scope>
    <source>
        <strain evidence="4 5">BIOML-A15</strain>
    </source>
</reference>
<evidence type="ECO:0000256" key="1">
    <source>
        <dbReference type="ARBA" id="ARBA00022729"/>
    </source>
</evidence>
<dbReference type="Proteomes" id="UP000424805">
    <property type="component" value="Unassembled WGS sequence"/>
</dbReference>
<keyword evidence="2" id="KW-0812">Transmembrane</keyword>
<keyword evidence="4" id="KW-0675">Receptor</keyword>
<comment type="subcellular location">
    <subcellularLocation>
        <location evidence="2">Cell outer membrane</location>
        <topology evidence="2">Multi-pass membrane protein</topology>
    </subcellularLocation>
</comment>
<dbReference type="FunFam" id="2.170.130.10:FF:000003">
    <property type="entry name" value="SusC/RagA family TonB-linked outer membrane protein"/>
    <property type="match status" value="1"/>
</dbReference>
<dbReference type="GO" id="GO:0015344">
    <property type="term" value="F:siderophore uptake transmembrane transporter activity"/>
    <property type="evidence" value="ECO:0007669"/>
    <property type="project" value="TreeGrafter"/>
</dbReference>
<keyword evidence="1" id="KW-0732">Signal</keyword>
<dbReference type="InterPro" id="IPR037066">
    <property type="entry name" value="Plug_dom_sf"/>
</dbReference>
<evidence type="ECO:0000256" key="2">
    <source>
        <dbReference type="PROSITE-ProRule" id="PRU01360"/>
    </source>
</evidence>
<keyword evidence="2" id="KW-0472">Membrane</keyword>
<keyword evidence="2" id="KW-1134">Transmembrane beta strand</keyword>
<accession>A0A7J4Y0U2</accession>
<keyword evidence="2" id="KW-0998">Cell outer membrane</keyword>
<dbReference type="Pfam" id="PF07715">
    <property type="entry name" value="Plug"/>
    <property type="match status" value="1"/>
</dbReference>
<feature type="domain" description="TonB-dependent receptor plug" evidence="3">
    <location>
        <begin position="159"/>
        <end position="258"/>
    </location>
</feature>